<organism evidence="1 2">
    <name type="scientific">Solanum commersonii</name>
    <name type="common">Commerson's wild potato</name>
    <name type="synonym">Commerson's nightshade</name>
    <dbReference type="NCBI Taxonomy" id="4109"/>
    <lineage>
        <taxon>Eukaryota</taxon>
        <taxon>Viridiplantae</taxon>
        <taxon>Streptophyta</taxon>
        <taxon>Embryophyta</taxon>
        <taxon>Tracheophyta</taxon>
        <taxon>Spermatophyta</taxon>
        <taxon>Magnoliopsida</taxon>
        <taxon>eudicotyledons</taxon>
        <taxon>Gunneridae</taxon>
        <taxon>Pentapetalae</taxon>
        <taxon>asterids</taxon>
        <taxon>lamiids</taxon>
        <taxon>Solanales</taxon>
        <taxon>Solanaceae</taxon>
        <taxon>Solanoideae</taxon>
        <taxon>Solaneae</taxon>
        <taxon>Solanum</taxon>
    </lineage>
</organism>
<proteinExistence type="predicted"/>
<dbReference type="AlphaFoldDB" id="A0A9J5X0S0"/>
<sequence>MDSNRGIRFGLAMVRLKVTLCFNNFVCGESSRSTEHNYFQDFEQGENVEEALMKKQTSFMNNSLIVVVLFQSESTL</sequence>
<gene>
    <name evidence="1" type="ORF">H5410_051672</name>
</gene>
<dbReference type="EMBL" id="JACXVP010000010">
    <property type="protein sequence ID" value="KAG5581045.1"/>
    <property type="molecule type" value="Genomic_DNA"/>
</dbReference>
<accession>A0A9J5X0S0</accession>
<protein>
    <submittedName>
        <fullName evidence="1">Uncharacterized protein</fullName>
    </submittedName>
</protein>
<evidence type="ECO:0000313" key="1">
    <source>
        <dbReference type="EMBL" id="KAG5581045.1"/>
    </source>
</evidence>
<comment type="caution">
    <text evidence="1">The sequence shown here is derived from an EMBL/GenBank/DDBJ whole genome shotgun (WGS) entry which is preliminary data.</text>
</comment>
<reference evidence="1 2" key="1">
    <citation type="submission" date="2020-09" db="EMBL/GenBank/DDBJ databases">
        <title>De no assembly of potato wild relative species, Solanum commersonii.</title>
        <authorList>
            <person name="Cho K."/>
        </authorList>
    </citation>
    <scope>NUCLEOTIDE SEQUENCE [LARGE SCALE GENOMIC DNA]</scope>
    <source>
        <strain evidence="1">LZ3.2</strain>
        <tissue evidence="1">Leaf</tissue>
    </source>
</reference>
<keyword evidence="2" id="KW-1185">Reference proteome</keyword>
<evidence type="ECO:0000313" key="2">
    <source>
        <dbReference type="Proteomes" id="UP000824120"/>
    </source>
</evidence>
<name>A0A9J5X0S0_SOLCO</name>
<dbReference type="Proteomes" id="UP000824120">
    <property type="component" value="Chromosome 10"/>
</dbReference>